<dbReference type="AlphaFoldDB" id="A0A1M5YF53"/>
<dbReference type="NCBIfam" id="TIGR02473">
    <property type="entry name" value="flagell_FliJ"/>
    <property type="match status" value="1"/>
</dbReference>
<keyword evidence="9" id="KW-0472">Membrane</keyword>
<dbReference type="GO" id="GO:0071973">
    <property type="term" value="P:bacterial-type flagellum-dependent cell motility"/>
    <property type="evidence" value="ECO:0007669"/>
    <property type="project" value="InterPro"/>
</dbReference>
<gene>
    <name evidence="12" type="ORF">SAMN02745129_4161</name>
</gene>
<dbReference type="STRING" id="299255.SAMN02745129_4161"/>
<dbReference type="Gene3D" id="1.10.287.1700">
    <property type="match status" value="1"/>
</dbReference>
<keyword evidence="6" id="KW-0145">Chemotaxis</keyword>
<dbReference type="InterPro" id="IPR012823">
    <property type="entry name" value="Flagell_FliJ"/>
</dbReference>
<evidence type="ECO:0000313" key="13">
    <source>
        <dbReference type="Proteomes" id="UP000184268"/>
    </source>
</evidence>
<evidence type="ECO:0000256" key="2">
    <source>
        <dbReference type="ARBA" id="ARBA00010004"/>
    </source>
</evidence>
<dbReference type="GO" id="GO:0003774">
    <property type="term" value="F:cytoskeletal motor activity"/>
    <property type="evidence" value="ECO:0007669"/>
    <property type="project" value="InterPro"/>
</dbReference>
<evidence type="ECO:0000256" key="8">
    <source>
        <dbReference type="ARBA" id="ARBA00022927"/>
    </source>
</evidence>
<dbReference type="InterPro" id="IPR052570">
    <property type="entry name" value="FliJ"/>
</dbReference>
<dbReference type="GO" id="GO:0006935">
    <property type="term" value="P:chemotaxis"/>
    <property type="evidence" value="ECO:0007669"/>
    <property type="project" value="UniProtKB-KW"/>
</dbReference>
<name>A0A1M5YF53_9GAMM</name>
<organism evidence="12 13">
    <name type="scientific">Ferrimonas marina</name>
    <dbReference type="NCBI Taxonomy" id="299255"/>
    <lineage>
        <taxon>Bacteria</taxon>
        <taxon>Pseudomonadati</taxon>
        <taxon>Pseudomonadota</taxon>
        <taxon>Gammaproteobacteria</taxon>
        <taxon>Alteromonadales</taxon>
        <taxon>Ferrimonadaceae</taxon>
        <taxon>Ferrimonas</taxon>
    </lineage>
</organism>
<keyword evidence="8" id="KW-0653">Protein transport</keyword>
<sequence length="147" mass="16998">MSDPKQLAKVLELAEQAFEQASLNLRSANSAVAACRQQLQQLQNYRWDYVKQAQQQAGATLSASDYQQYHHFIAKLDAAIVQQNNKLEQSVQAQQQRQGLWQEAQQRQKAIALLLEKEQTRRAQALAQREQRAMDEFALQQYVRRGR</sequence>
<evidence type="ECO:0000256" key="6">
    <source>
        <dbReference type="ARBA" id="ARBA00022500"/>
    </source>
</evidence>
<dbReference type="GO" id="GO:0015031">
    <property type="term" value="P:protein transport"/>
    <property type="evidence" value="ECO:0007669"/>
    <property type="project" value="UniProtKB-KW"/>
</dbReference>
<dbReference type="InterPro" id="IPR018006">
    <property type="entry name" value="Flag_FliJ_proteobac"/>
</dbReference>
<evidence type="ECO:0000256" key="9">
    <source>
        <dbReference type="ARBA" id="ARBA00023136"/>
    </source>
</evidence>
<evidence type="ECO:0000256" key="5">
    <source>
        <dbReference type="ARBA" id="ARBA00022475"/>
    </source>
</evidence>
<protein>
    <recommendedName>
        <fullName evidence="3">Flagellar FliJ protein</fullName>
    </recommendedName>
</protein>
<feature type="coiled-coil region" evidence="11">
    <location>
        <begin position="11"/>
        <end position="45"/>
    </location>
</feature>
<dbReference type="GO" id="GO:0009288">
    <property type="term" value="C:bacterial-type flagellum"/>
    <property type="evidence" value="ECO:0007669"/>
    <property type="project" value="InterPro"/>
</dbReference>
<keyword evidence="13" id="KW-1185">Reference proteome</keyword>
<keyword evidence="11" id="KW-0175">Coiled coil</keyword>
<dbReference type="RefSeq" id="WP_067660688.1">
    <property type="nucleotide sequence ID" value="NZ_FQXG01000007.1"/>
</dbReference>
<evidence type="ECO:0000256" key="7">
    <source>
        <dbReference type="ARBA" id="ARBA00022795"/>
    </source>
</evidence>
<keyword evidence="4" id="KW-0813">Transport</keyword>
<dbReference type="PANTHER" id="PTHR38786">
    <property type="entry name" value="FLAGELLAR FLIJ PROTEIN"/>
    <property type="match status" value="1"/>
</dbReference>
<evidence type="ECO:0000313" key="12">
    <source>
        <dbReference type="EMBL" id="SHI10488.1"/>
    </source>
</evidence>
<dbReference type="GO" id="GO:0044781">
    <property type="term" value="P:bacterial-type flagellum organization"/>
    <property type="evidence" value="ECO:0007669"/>
    <property type="project" value="UniProtKB-KW"/>
</dbReference>
<evidence type="ECO:0000256" key="1">
    <source>
        <dbReference type="ARBA" id="ARBA00004413"/>
    </source>
</evidence>
<dbReference type="PIRSF" id="PIRSF019404">
    <property type="entry name" value="FliJ"/>
    <property type="match status" value="1"/>
</dbReference>
<keyword evidence="7" id="KW-1005">Bacterial flagellum biogenesis</keyword>
<evidence type="ECO:0000256" key="4">
    <source>
        <dbReference type="ARBA" id="ARBA00022448"/>
    </source>
</evidence>
<dbReference type="EMBL" id="FQXG01000007">
    <property type="protein sequence ID" value="SHI10488.1"/>
    <property type="molecule type" value="Genomic_DNA"/>
</dbReference>
<dbReference type="InterPro" id="IPR053716">
    <property type="entry name" value="Flag_assembly_chemotaxis_eff"/>
</dbReference>
<comment type="similarity">
    <text evidence="2">Belongs to the FliJ family.</text>
</comment>
<evidence type="ECO:0000256" key="3">
    <source>
        <dbReference type="ARBA" id="ARBA00020392"/>
    </source>
</evidence>
<keyword evidence="5" id="KW-1003">Cell membrane</keyword>
<keyword evidence="12" id="KW-0282">Flagellum</keyword>
<keyword evidence="10" id="KW-1006">Bacterial flagellum protein export</keyword>
<keyword evidence="12" id="KW-0969">Cilium</keyword>
<reference evidence="13" key="1">
    <citation type="submission" date="2016-11" db="EMBL/GenBank/DDBJ databases">
        <authorList>
            <person name="Varghese N."/>
            <person name="Submissions S."/>
        </authorList>
    </citation>
    <scope>NUCLEOTIDE SEQUENCE [LARGE SCALE GENOMIC DNA]</scope>
    <source>
        <strain evidence="13">DSM 16917</strain>
    </source>
</reference>
<proteinExistence type="inferred from homology"/>
<dbReference type="GO" id="GO:0005886">
    <property type="term" value="C:plasma membrane"/>
    <property type="evidence" value="ECO:0007669"/>
    <property type="project" value="UniProtKB-SubCell"/>
</dbReference>
<dbReference type="PANTHER" id="PTHR38786:SF1">
    <property type="entry name" value="FLAGELLAR FLIJ PROTEIN"/>
    <property type="match status" value="1"/>
</dbReference>
<comment type="subcellular location">
    <subcellularLocation>
        <location evidence="1">Cell membrane</location>
        <topology evidence="1">Peripheral membrane protein</topology>
        <orientation evidence="1">Cytoplasmic side</orientation>
    </subcellularLocation>
</comment>
<dbReference type="Proteomes" id="UP000184268">
    <property type="component" value="Unassembled WGS sequence"/>
</dbReference>
<dbReference type="Pfam" id="PF02050">
    <property type="entry name" value="FliJ"/>
    <property type="match status" value="1"/>
</dbReference>
<evidence type="ECO:0000256" key="11">
    <source>
        <dbReference type="SAM" id="Coils"/>
    </source>
</evidence>
<evidence type="ECO:0000256" key="10">
    <source>
        <dbReference type="ARBA" id="ARBA00023225"/>
    </source>
</evidence>
<dbReference type="OrthoDB" id="7063004at2"/>
<keyword evidence="12" id="KW-0966">Cell projection</keyword>
<accession>A0A1M5YF53</accession>